<dbReference type="CDD" id="cd16009">
    <property type="entry name" value="PPM"/>
    <property type="match status" value="1"/>
</dbReference>
<feature type="binding site" evidence="6">
    <location>
        <position position="320"/>
    </location>
    <ligand>
        <name>Mn(2+)</name>
        <dbReference type="ChEBI" id="CHEBI:29035"/>
        <label>2</label>
    </ligand>
</feature>
<dbReference type="InterPro" id="IPR024052">
    <property type="entry name" value="Phosphopentomutase_DeoB_cap_sf"/>
</dbReference>
<gene>
    <name evidence="6" type="primary">deoB</name>
    <name evidence="9" type="ORF">SAMN05216245_1269</name>
</gene>
<dbReference type="GO" id="GO:0006015">
    <property type="term" value="P:5-phosphoribose 1-diphosphate biosynthetic process"/>
    <property type="evidence" value="ECO:0007669"/>
    <property type="project" value="UniProtKB-UniPathway"/>
</dbReference>
<keyword evidence="10" id="KW-1185">Reference proteome</keyword>
<dbReference type="PIRSF" id="PIRSF001491">
    <property type="entry name" value="Ppentomutase"/>
    <property type="match status" value="1"/>
</dbReference>
<dbReference type="EMBL" id="FONL01000026">
    <property type="protein sequence ID" value="SFE85585.1"/>
    <property type="molecule type" value="Genomic_DNA"/>
</dbReference>
<evidence type="ECO:0000256" key="7">
    <source>
        <dbReference type="NCBIfam" id="TIGR01696"/>
    </source>
</evidence>
<feature type="binding site" evidence="6">
    <location>
        <position position="357"/>
    </location>
    <ligand>
        <name>Mn(2+)</name>
        <dbReference type="ChEBI" id="CHEBI:29035"/>
        <label>1</label>
    </ligand>
</feature>
<dbReference type="NCBIfam" id="TIGR01696">
    <property type="entry name" value="deoB"/>
    <property type="match status" value="1"/>
</dbReference>
<evidence type="ECO:0000256" key="2">
    <source>
        <dbReference type="ARBA" id="ARBA00022490"/>
    </source>
</evidence>
<evidence type="ECO:0000313" key="10">
    <source>
        <dbReference type="Proteomes" id="UP000198896"/>
    </source>
</evidence>
<comment type="similarity">
    <text evidence="1 6">Belongs to the phosphopentomutase family.</text>
</comment>
<comment type="cofactor">
    <cofactor evidence="6">
        <name>Mn(2+)</name>
        <dbReference type="ChEBI" id="CHEBI:29035"/>
    </cofactor>
    <text evidence="6">Binds 2 manganese ions.</text>
</comment>
<reference evidence="9 10" key="1">
    <citation type="submission" date="2016-10" db="EMBL/GenBank/DDBJ databases">
        <authorList>
            <person name="de Groot N.N."/>
        </authorList>
    </citation>
    <scope>NUCLEOTIDE SEQUENCE [LARGE SCALE GENOMIC DNA]</scope>
    <source>
        <strain evidence="9 10">DSM 9236</strain>
    </source>
</reference>
<dbReference type="PANTHER" id="PTHR21110">
    <property type="entry name" value="PHOSPHOPENTOMUTASE"/>
    <property type="match status" value="1"/>
</dbReference>
<evidence type="ECO:0000259" key="8">
    <source>
        <dbReference type="Pfam" id="PF01676"/>
    </source>
</evidence>
<dbReference type="Proteomes" id="UP000198896">
    <property type="component" value="Unassembled WGS sequence"/>
</dbReference>
<keyword evidence="2 6" id="KW-0963">Cytoplasm</keyword>
<dbReference type="GO" id="GO:0009117">
    <property type="term" value="P:nucleotide metabolic process"/>
    <property type="evidence" value="ECO:0007669"/>
    <property type="project" value="UniProtKB-UniRule"/>
</dbReference>
<dbReference type="GO" id="GO:0008973">
    <property type="term" value="F:phosphopentomutase activity"/>
    <property type="evidence" value="ECO:0007669"/>
    <property type="project" value="UniProtKB-UniRule"/>
</dbReference>
<dbReference type="SUPFAM" id="SSF143856">
    <property type="entry name" value="DeoB insert domain-like"/>
    <property type="match status" value="1"/>
</dbReference>
<evidence type="ECO:0000256" key="4">
    <source>
        <dbReference type="ARBA" id="ARBA00023211"/>
    </source>
</evidence>
<dbReference type="UniPathway" id="UPA00087">
    <property type="reaction ID" value="UER00173"/>
</dbReference>
<dbReference type="STRING" id="1123323.SAMN05216245_1269"/>
<dbReference type="EC" id="5.4.2.7" evidence="6 7"/>
<keyword evidence="4 6" id="KW-0464">Manganese</keyword>
<dbReference type="Gene3D" id="3.30.70.1250">
    <property type="entry name" value="Phosphopentomutase"/>
    <property type="match status" value="1"/>
</dbReference>
<keyword evidence="3 6" id="KW-0479">Metal-binding</keyword>
<accession>A0A1I2DYA1</accession>
<dbReference type="GO" id="GO:0030145">
    <property type="term" value="F:manganese ion binding"/>
    <property type="evidence" value="ECO:0007669"/>
    <property type="project" value="UniProtKB-UniRule"/>
</dbReference>
<evidence type="ECO:0000256" key="1">
    <source>
        <dbReference type="ARBA" id="ARBA00010373"/>
    </source>
</evidence>
<evidence type="ECO:0000256" key="6">
    <source>
        <dbReference type="HAMAP-Rule" id="MF_00740"/>
    </source>
</evidence>
<dbReference type="InterPro" id="IPR006124">
    <property type="entry name" value="Metalloenzyme"/>
</dbReference>
<sequence>MVRVIITLLDSFGIGSAHDAVAFGDMGSDTLGHIVKWMAENRKNPDGSPRYLLLPNLAALGLETAHRLSTGEDMVHPISGEPLKDTALDGGRVKAAYTCAEEVSRGKDTLSGHWEIAGVPVDFDWGYFPDKPHCFPQELVDSLIREGNLPGVLGEKLASGTEIVRELGEEHMRTGKPIIYSSADSVLQIACHEETFGLERLYDLCKLSFELVKPYKIARVIARPFVGTKAADFQRVAAHRHDYAVPAHEETLLDKLVAAGGNVYAVGKIADIFAHRGITKHYPAAGLDKIFDATLQAVKDAPDRTLVFANFVDFDSSFGHRRDALGYGEGLEYYDSRLPELFALLQPDDVLLVTADHGCDPTWKGTDHTREKIPVLFYGQNVKPQQIPPLHIFSDIGQTLAGYLGVAPLGHGTAKNIWKE</sequence>
<comment type="pathway">
    <text evidence="6">Carbohydrate degradation; 2-deoxy-D-ribose 1-phosphate degradation; D-glyceraldehyde 3-phosphate and acetaldehyde from 2-deoxy-alpha-D-ribose 1-phosphate: step 1/2.</text>
</comment>
<comment type="function">
    <text evidence="6">Isomerase that catalyzes the conversion of deoxy-ribose 1-phosphate (dRib-1-P) and ribose 1-phosphate (Rib-1-P) to deoxy-ribose 5-phosphate (dRib-5-P) and ribose 5-phosphate (Rib-5-P), respectively.</text>
</comment>
<dbReference type="PANTHER" id="PTHR21110:SF0">
    <property type="entry name" value="PHOSPHOPENTOMUTASE"/>
    <property type="match status" value="1"/>
</dbReference>
<feature type="binding site" evidence="6">
    <location>
        <position position="315"/>
    </location>
    <ligand>
        <name>Mn(2+)</name>
        <dbReference type="ChEBI" id="CHEBI:29035"/>
        <label>2</label>
    </ligand>
</feature>
<organism evidence="9 10">
    <name type="scientific">Succiniclasticum ruminis DSM 9236</name>
    <dbReference type="NCBI Taxonomy" id="1123323"/>
    <lineage>
        <taxon>Bacteria</taxon>
        <taxon>Bacillati</taxon>
        <taxon>Bacillota</taxon>
        <taxon>Negativicutes</taxon>
        <taxon>Acidaminococcales</taxon>
        <taxon>Acidaminococcaceae</taxon>
        <taxon>Succiniclasticum</taxon>
    </lineage>
</organism>
<comment type="catalytic activity">
    <reaction evidence="6">
        <text>alpha-D-ribose 1-phosphate = D-ribose 5-phosphate</text>
        <dbReference type="Rhea" id="RHEA:18793"/>
        <dbReference type="ChEBI" id="CHEBI:57720"/>
        <dbReference type="ChEBI" id="CHEBI:78346"/>
        <dbReference type="EC" id="5.4.2.7"/>
    </reaction>
</comment>
<dbReference type="InterPro" id="IPR010045">
    <property type="entry name" value="DeoB"/>
</dbReference>
<keyword evidence="5 6" id="KW-0413">Isomerase</keyword>
<feature type="binding site" evidence="6">
    <location>
        <position position="10"/>
    </location>
    <ligand>
        <name>Mn(2+)</name>
        <dbReference type="ChEBI" id="CHEBI:29035"/>
        <label>1</label>
    </ligand>
</feature>
<comment type="subcellular location">
    <subcellularLocation>
        <location evidence="6">Cytoplasm</location>
    </subcellularLocation>
</comment>
<dbReference type="GO" id="GO:0005829">
    <property type="term" value="C:cytosol"/>
    <property type="evidence" value="ECO:0007669"/>
    <property type="project" value="TreeGrafter"/>
</dbReference>
<dbReference type="Pfam" id="PF01676">
    <property type="entry name" value="Metalloenzyme"/>
    <property type="match status" value="1"/>
</dbReference>
<feature type="binding site" evidence="6">
    <location>
        <position position="356"/>
    </location>
    <ligand>
        <name>Mn(2+)</name>
        <dbReference type="ChEBI" id="CHEBI:29035"/>
        <label>1</label>
    </ligand>
</feature>
<dbReference type="OrthoDB" id="9769930at2"/>
<dbReference type="InterPro" id="IPR017850">
    <property type="entry name" value="Alkaline_phosphatase_core_sf"/>
</dbReference>
<protein>
    <recommendedName>
        <fullName evidence="6 7">Phosphopentomutase</fullName>
        <ecNumber evidence="6 7">5.4.2.7</ecNumber>
    </recommendedName>
    <alternativeName>
        <fullName evidence="6">Phosphodeoxyribomutase</fullName>
    </alternativeName>
</protein>
<evidence type="ECO:0000313" key="9">
    <source>
        <dbReference type="EMBL" id="SFE85585.1"/>
    </source>
</evidence>
<evidence type="ECO:0000256" key="5">
    <source>
        <dbReference type="ARBA" id="ARBA00023235"/>
    </source>
</evidence>
<evidence type="ECO:0000256" key="3">
    <source>
        <dbReference type="ARBA" id="ARBA00022723"/>
    </source>
</evidence>
<dbReference type="GO" id="GO:0000287">
    <property type="term" value="F:magnesium ion binding"/>
    <property type="evidence" value="ECO:0007669"/>
    <property type="project" value="UniProtKB-UniRule"/>
</dbReference>
<dbReference type="GO" id="GO:0006018">
    <property type="term" value="P:2-deoxyribose 1-phosphate catabolic process"/>
    <property type="evidence" value="ECO:0007669"/>
    <property type="project" value="UniProtKB-UniRule"/>
</dbReference>
<dbReference type="HAMAP" id="MF_00740">
    <property type="entry name" value="Phosphopentomut"/>
    <property type="match status" value="1"/>
</dbReference>
<feature type="domain" description="Metalloenzyme" evidence="8">
    <location>
        <begin position="3"/>
        <end position="406"/>
    </location>
</feature>
<dbReference type="Gene3D" id="3.40.720.10">
    <property type="entry name" value="Alkaline Phosphatase, subunit A"/>
    <property type="match status" value="1"/>
</dbReference>
<dbReference type="NCBIfam" id="NF003766">
    <property type="entry name" value="PRK05362.1"/>
    <property type="match status" value="1"/>
</dbReference>
<proteinExistence type="inferred from homology"/>
<dbReference type="FunFam" id="3.30.70.1250:FF:000001">
    <property type="entry name" value="Phosphopentomutase"/>
    <property type="match status" value="1"/>
</dbReference>
<dbReference type="AlphaFoldDB" id="A0A1I2DYA1"/>
<feature type="binding site" evidence="6">
    <location>
        <position position="368"/>
    </location>
    <ligand>
        <name>Mn(2+)</name>
        <dbReference type="ChEBI" id="CHEBI:29035"/>
        <label>2</label>
    </ligand>
</feature>
<name>A0A1I2DYA1_9FIRM</name>
<comment type="catalytic activity">
    <reaction evidence="6">
        <text>2-deoxy-alpha-D-ribose 1-phosphate = 2-deoxy-D-ribose 5-phosphate</text>
        <dbReference type="Rhea" id="RHEA:27658"/>
        <dbReference type="ChEBI" id="CHEBI:57259"/>
        <dbReference type="ChEBI" id="CHEBI:62877"/>
        <dbReference type="EC" id="5.4.2.7"/>
    </reaction>
</comment>
<dbReference type="RefSeq" id="WP_093914273.1">
    <property type="nucleotide sequence ID" value="NZ_FONL01000026.1"/>
</dbReference>
<dbReference type="GO" id="GO:0043094">
    <property type="term" value="P:metabolic compound salvage"/>
    <property type="evidence" value="ECO:0007669"/>
    <property type="project" value="UniProtKB-UniRule"/>
</dbReference>
<dbReference type="SUPFAM" id="SSF53649">
    <property type="entry name" value="Alkaline phosphatase-like"/>
    <property type="match status" value="1"/>
</dbReference>